<dbReference type="GO" id="GO:0031201">
    <property type="term" value="C:SNARE complex"/>
    <property type="evidence" value="ECO:0007669"/>
    <property type="project" value="TreeGrafter"/>
</dbReference>
<organism evidence="13">
    <name type="scientific">Schistocephalus solidus</name>
    <name type="common">Tapeworm</name>
    <dbReference type="NCBI Taxonomy" id="70667"/>
    <lineage>
        <taxon>Eukaryota</taxon>
        <taxon>Metazoa</taxon>
        <taxon>Spiralia</taxon>
        <taxon>Lophotrochozoa</taxon>
        <taxon>Platyhelminthes</taxon>
        <taxon>Cestoda</taxon>
        <taxon>Eucestoda</taxon>
        <taxon>Diphyllobothriidea</taxon>
        <taxon>Diphyllobothriidae</taxon>
        <taxon>Schistocephalus</taxon>
    </lineage>
</organism>
<evidence type="ECO:0000256" key="7">
    <source>
        <dbReference type="ARBA" id="ARBA00022989"/>
    </source>
</evidence>
<evidence type="ECO:0000256" key="5">
    <source>
        <dbReference type="ARBA" id="ARBA00022692"/>
    </source>
</evidence>
<comment type="subcellular location">
    <subcellularLocation>
        <location evidence="1">Golgi apparatus membrane</location>
        <topology evidence="1">Single-pass type IV membrane protein</topology>
    </subcellularLocation>
</comment>
<reference evidence="11 12" key="2">
    <citation type="submission" date="2018-11" db="EMBL/GenBank/DDBJ databases">
        <authorList>
            <consortium name="Pathogen Informatics"/>
        </authorList>
    </citation>
    <scope>NUCLEOTIDE SEQUENCE [LARGE SCALE GENOMIC DNA]</scope>
    <source>
        <strain evidence="11 12">NST_G2</strain>
    </source>
</reference>
<dbReference type="GO" id="GO:0006906">
    <property type="term" value="P:vesicle fusion"/>
    <property type="evidence" value="ECO:0007669"/>
    <property type="project" value="TreeGrafter"/>
</dbReference>
<evidence type="ECO:0000256" key="8">
    <source>
        <dbReference type="ARBA" id="ARBA00023034"/>
    </source>
</evidence>
<keyword evidence="12" id="KW-1185">Reference proteome</keyword>
<evidence type="ECO:0000313" key="13">
    <source>
        <dbReference type="WBParaSite" id="SSLN_0000717001-mRNA-1"/>
    </source>
</evidence>
<keyword evidence="8" id="KW-0333">Golgi apparatus</keyword>
<dbReference type="AlphaFoldDB" id="A0A183SRV3"/>
<dbReference type="STRING" id="70667.A0A183SRV3"/>
<evidence type="ECO:0000256" key="2">
    <source>
        <dbReference type="ARBA" id="ARBA00008473"/>
    </source>
</evidence>
<accession>A0A183SRV3</accession>
<dbReference type="EMBL" id="UYSU01033919">
    <property type="protein sequence ID" value="VDL93336.1"/>
    <property type="molecule type" value="Genomic_DNA"/>
</dbReference>
<keyword evidence="6" id="KW-0653">Protein transport</keyword>
<dbReference type="OrthoDB" id="422156at2759"/>
<keyword evidence="5 10" id="KW-0812">Transmembrane</keyword>
<feature type="transmembrane region" description="Helical" evidence="10">
    <location>
        <begin position="159"/>
        <end position="177"/>
    </location>
</feature>
<dbReference type="GO" id="GO:0005797">
    <property type="term" value="C:Golgi medial cisterna"/>
    <property type="evidence" value="ECO:0007669"/>
    <property type="project" value="TreeGrafter"/>
</dbReference>
<proteinExistence type="inferred from homology"/>
<evidence type="ECO:0000256" key="6">
    <source>
        <dbReference type="ARBA" id="ARBA00022927"/>
    </source>
</evidence>
<evidence type="ECO:0000256" key="1">
    <source>
        <dbReference type="ARBA" id="ARBA00004409"/>
    </source>
</evidence>
<comment type="similarity">
    <text evidence="2">Belongs to the GOSR1 family.</text>
</comment>
<dbReference type="InterPro" id="IPR023601">
    <property type="entry name" value="Golgi_SNAP_su1"/>
</dbReference>
<sequence length="178" mass="20341">MKKTWTELRSESRTLESDIDTKLAEHGRLGGGTFCGPHSDLMQKYNTSTDKLQYLLTRLDVLVSEMAVSPEHASRSYAIQRYREILFDYKQEFKRLKVNLLSNREHCELLRSTSSGIHLEMSNQGNASMSRLLEGALKRIPAINTVLSSTTFREHRDSFILGSGVGFCVLLSLFYLFR</sequence>
<dbReference type="GO" id="GO:0006888">
    <property type="term" value="P:endoplasmic reticulum to Golgi vesicle-mediated transport"/>
    <property type="evidence" value="ECO:0007669"/>
    <property type="project" value="InterPro"/>
</dbReference>
<dbReference type="GO" id="GO:0015031">
    <property type="term" value="P:protein transport"/>
    <property type="evidence" value="ECO:0007669"/>
    <property type="project" value="UniProtKB-KW"/>
</dbReference>
<gene>
    <name evidence="11" type="ORF">SSLN_LOCUS6951</name>
</gene>
<keyword evidence="7 10" id="KW-1133">Transmembrane helix</keyword>
<evidence type="ECO:0000313" key="12">
    <source>
        <dbReference type="Proteomes" id="UP000275846"/>
    </source>
</evidence>
<evidence type="ECO:0000256" key="9">
    <source>
        <dbReference type="ARBA" id="ARBA00023136"/>
    </source>
</evidence>
<dbReference type="PANTHER" id="PTHR21094:SF2">
    <property type="entry name" value="GOLGI SNAP RECEPTOR COMPLEX MEMBER 1"/>
    <property type="match status" value="1"/>
</dbReference>
<dbReference type="GO" id="GO:0048219">
    <property type="term" value="P:inter-Golgi cisterna vesicle-mediated transport"/>
    <property type="evidence" value="ECO:0007669"/>
    <property type="project" value="TreeGrafter"/>
</dbReference>
<dbReference type="GO" id="GO:0005801">
    <property type="term" value="C:cis-Golgi network"/>
    <property type="evidence" value="ECO:0007669"/>
    <property type="project" value="InterPro"/>
</dbReference>
<dbReference type="GO" id="GO:0005484">
    <property type="term" value="F:SNAP receptor activity"/>
    <property type="evidence" value="ECO:0007669"/>
    <property type="project" value="TreeGrafter"/>
</dbReference>
<evidence type="ECO:0000256" key="4">
    <source>
        <dbReference type="ARBA" id="ARBA00022448"/>
    </source>
</evidence>
<evidence type="ECO:0000256" key="10">
    <source>
        <dbReference type="SAM" id="Phobius"/>
    </source>
</evidence>
<dbReference type="Proteomes" id="UP000275846">
    <property type="component" value="Unassembled WGS sequence"/>
</dbReference>
<dbReference type="PANTHER" id="PTHR21094">
    <property type="entry name" value="GOS-28 SNARE- RELATED"/>
    <property type="match status" value="1"/>
</dbReference>
<evidence type="ECO:0000313" key="11">
    <source>
        <dbReference type="EMBL" id="VDL93336.1"/>
    </source>
</evidence>
<reference evidence="13" key="1">
    <citation type="submission" date="2016-06" db="UniProtKB">
        <authorList>
            <consortium name="WormBaseParasite"/>
        </authorList>
    </citation>
    <scope>IDENTIFICATION</scope>
</reference>
<keyword evidence="4" id="KW-0813">Transport</keyword>
<name>A0A183SRV3_SCHSO</name>
<dbReference type="GO" id="GO:0000139">
    <property type="term" value="C:Golgi membrane"/>
    <property type="evidence" value="ECO:0007669"/>
    <property type="project" value="UniProtKB-SubCell"/>
</dbReference>
<protein>
    <recommendedName>
        <fullName evidence="3">Golgi SNAP receptor complex member 1</fullName>
    </recommendedName>
</protein>
<keyword evidence="9 10" id="KW-0472">Membrane</keyword>
<evidence type="ECO:0000256" key="3">
    <source>
        <dbReference type="ARBA" id="ARBA00015612"/>
    </source>
</evidence>
<dbReference type="WBParaSite" id="SSLN_0000717001-mRNA-1">
    <property type="protein sequence ID" value="SSLN_0000717001-mRNA-1"/>
    <property type="gene ID" value="SSLN_0000717001"/>
</dbReference>